<evidence type="ECO:0000313" key="2">
    <source>
        <dbReference type="Proteomes" id="UP000295497"/>
    </source>
</evidence>
<gene>
    <name evidence="1" type="ORF">SOCE836_084790</name>
</gene>
<accession>A0A4V0NHD3</accession>
<dbReference type="EMBL" id="CP012672">
    <property type="protein sequence ID" value="AUX36272.1"/>
    <property type="molecule type" value="Genomic_DNA"/>
</dbReference>
<reference evidence="1 2" key="1">
    <citation type="submission" date="2015-09" db="EMBL/GenBank/DDBJ databases">
        <title>Sorangium comparison.</title>
        <authorList>
            <person name="Zaburannyi N."/>
            <person name="Bunk B."/>
            <person name="Overmann J."/>
            <person name="Mueller R."/>
        </authorList>
    </citation>
    <scope>NUCLEOTIDE SEQUENCE [LARGE SCALE GENOMIC DNA]</scope>
    <source>
        <strain evidence="1 2">So ce836</strain>
    </source>
</reference>
<dbReference type="Proteomes" id="UP000295497">
    <property type="component" value="Chromosome"/>
</dbReference>
<sequence>MIKGNDMIWEIERHDWSNLRAEGSASQIPHAIRELQAAATESEALAAYWKIDNTIVVQGQVYQAALAAVPCLLGVLLRCPDAARRHVLELLVQIGSGEVAACEIELGEADLVQRCLREIARGLPIYVDIIEHAANADECAFCVDLLGLSCGVDHGLRERVLWYFERVRVNASFEGAQRLIRSWMEELNS</sequence>
<protein>
    <submittedName>
        <fullName evidence="1">Uncharacterized protein</fullName>
    </submittedName>
</protein>
<organism evidence="1 2">
    <name type="scientific">Sorangium cellulosum</name>
    <name type="common">Polyangium cellulosum</name>
    <dbReference type="NCBI Taxonomy" id="56"/>
    <lineage>
        <taxon>Bacteria</taxon>
        <taxon>Pseudomonadati</taxon>
        <taxon>Myxococcota</taxon>
        <taxon>Polyangia</taxon>
        <taxon>Polyangiales</taxon>
        <taxon>Polyangiaceae</taxon>
        <taxon>Sorangium</taxon>
    </lineage>
</organism>
<name>A0A4V0NHD3_SORCE</name>
<dbReference type="AlphaFoldDB" id="A0A4V0NHD3"/>
<proteinExistence type="predicted"/>
<evidence type="ECO:0000313" key="1">
    <source>
        <dbReference type="EMBL" id="AUX36272.1"/>
    </source>
</evidence>